<gene>
    <name evidence="1" type="ORF">Fot_39675</name>
</gene>
<evidence type="ECO:0000313" key="1">
    <source>
        <dbReference type="EMBL" id="KAL2495918.1"/>
    </source>
</evidence>
<keyword evidence="2" id="KW-1185">Reference proteome</keyword>
<dbReference type="Proteomes" id="UP001604277">
    <property type="component" value="Unassembled WGS sequence"/>
</dbReference>
<sequence>MESIKGGVFSEFGSKGTDFGFGFIVRQPLVEPLEAVDPDDIIDLGEGGGAIIVRGSAGVLHRSYIRCGGTGDLCAVGVQRRDGERSNRCAKDIGEAFSGRACEIETMLLPGSIHIPHP</sequence>
<dbReference type="EMBL" id="JBFOLJ010000011">
    <property type="protein sequence ID" value="KAL2495918.1"/>
    <property type="molecule type" value="Genomic_DNA"/>
</dbReference>
<proteinExistence type="predicted"/>
<comment type="caution">
    <text evidence="1">The sequence shown here is derived from an EMBL/GenBank/DDBJ whole genome shotgun (WGS) entry which is preliminary data.</text>
</comment>
<protein>
    <submittedName>
        <fullName evidence="1">Uncharacterized protein</fullName>
    </submittedName>
</protein>
<organism evidence="1 2">
    <name type="scientific">Forsythia ovata</name>
    <dbReference type="NCBI Taxonomy" id="205694"/>
    <lineage>
        <taxon>Eukaryota</taxon>
        <taxon>Viridiplantae</taxon>
        <taxon>Streptophyta</taxon>
        <taxon>Embryophyta</taxon>
        <taxon>Tracheophyta</taxon>
        <taxon>Spermatophyta</taxon>
        <taxon>Magnoliopsida</taxon>
        <taxon>eudicotyledons</taxon>
        <taxon>Gunneridae</taxon>
        <taxon>Pentapetalae</taxon>
        <taxon>asterids</taxon>
        <taxon>lamiids</taxon>
        <taxon>Lamiales</taxon>
        <taxon>Oleaceae</taxon>
        <taxon>Forsythieae</taxon>
        <taxon>Forsythia</taxon>
    </lineage>
</organism>
<dbReference type="AlphaFoldDB" id="A0ABD1S587"/>
<reference evidence="2" key="1">
    <citation type="submission" date="2024-07" db="EMBL/GenBank/DDBJ databases">
        <title>Two chromosome-level genome assemblies of Korean endemic species Abeliophyllum distichum and Forsythia ovata (Oleaceae).</title>
        <authorList>
            <person name="Jang H."/>
        </authorList>
    </citation>
    <scope>NUCLEOTIDE SEQUENCE [LARGE SCALE GENOMIC DNA]</scope>
</reference>
<name>A0ABD1S587_9LAMI</name>
<evidence type="ECO:0000313" key="2">
    <source>
        <dbReference type="Proteomes" id="UP001604277"/>
    </source>
</evidence>
<accession>A0ABD1S587</accession>